<evidence type="ECO:0000259" key="5">
    <source>
        <dbReference type="Pfam" id="PF04253"/>
    </source>
</evidence>
<dbReference type="Gene3D" id="3.50.30.30">
    <property type="match status" value="1"/>
</dbReference>
<dbReference type="InParanoid" id="A0A1E5RV19"/>
<evidence type="ECO:0000256" key="2">
    <source>
        <dbReference type="SAM" id="MobiDB-lite"/>
    </source>
</evidence>
<keyword evidence="7" id="KW-0645">Protease</keyword>
<reference evidence="8" key="1">
    <citation type="journal article" date="2016" name="Genome Announc.">
        <title>Genome sequences of three species of Hanseniaspora isolated from spontaneous wine fermentations.</title>
        <authorList>
            <person name="Sternes P.R."/>
            <person name="Lee D."/>
            <person name="Kutyna D.R."/>
            <person name="Borneman A.R."/>
        </authorList>
    </citation>
    <scope>NUCLEOTIDE SEQUENCE [LARGE SCALE GENOMIC DNA]</scope>
    <source>
        <strain evidence="8">AWRI3579</strain>
    </source>
</reference>
<evidence type="ECO:0000313" key="8">
    <source>
        <dbReference type="Proteomes" id="UP000095728"/>
    </source>
</evidence>
<keyword evidence="3" id="KW-0812">Transmembrane</keyword>
<dbReference type="InterPro" id="IPR007365">
    <property type="entry name" value="TFR-like_dimer_dom"/>
</dbReference>
<feature type="region of interest" description="Disordered" evidence="2">
    <location>
        <begin position="294"/>
        <end position="317"/>
    </location>
</feature>
<dbReference type="OrthoDB" id="5841748at2759"/>
<dbReference type="InterPro" id="IPR036757">
    <property type="entry name" value="TFR-like_dimer_dom_sf"/>
</dbReference>
<dbReference type="InterPro" id="IPR039373">
    <property type="entry name" value="Peptidase_M28B"/>
</dbReference>
<keyword evidence="3" id="KW-0472">Membrane</keyword>
<gene>
    <name evidence="7" type="ORF">AWRI3579_g320</name>
</gene>
<feature type="domain" description="Peptidase M28" evidence="6">
    <location>
        <begin position="392"/>
        <end position="582"/>
    </location>
</feature>
<dbReference type="AlphaFoldDB" id="A0A1E5RV19"/>
<dbReference type="Pfam" id="PF04389">
    <property type="entry name" value="Peptidase_M28"/>
    <property type="match status" value="1"/>
</dbReference>
<dbReference type="InterPro" id="IPR007484">
    <property type="entry name" value="Peptidase_M28"/>
</dbReference>
<dbReference type="FunFam" id="3.40.630.10:FF:000101">
    <property type="entry name" value="N-acetylated alpha-linked acidic dipeptidase like 1"/>
    <property type="match status" value="1"/>
</dbReference>
<dbReference type="Gene3D" id="1.20.930.40">
    <property type="entry name" value="Transferrin receptor-like, dimerisation domain"/>
    <property type="match status" value="1"/>
</dbReference>
<protein>
    <submittedName>
        <fullName evidence="7">Putative glutamate carboxypeptidase</fullName>
    </submittedName>
</protein>
<organism evidence="7 8">
    <name type="scientific">Hanseniaspora osmophila</name>
    <dbReference type="NCBI Taxonomy" id="56408"/>
    <lineage>
        <taxon>Eukaryota</taxon>
        <taxon>Fungi</taxon>
        <taxon>Dikarya</taxon>
        <taxon>Ascomycota</taxon>
        <taxon>Saccharomycotina</taxon>
        <taxon>Saccharomycetes</taxon>
        <taxon>Saccharomycodales</taxon>
        <taxon>Saccharomycodaceae</taxon>
        <taxon>Hanseniaspora</taxon>
    </lineage>
</organism>
<name>A0A1E5RV19_9ASCO</name>
<evidence type="ECO:0000256" key="1">
    <source>
        <dbReference type="ARBA" id="ARBA00005634"/>
    </source>
</evidence>
<keyword evidence="8" id="KW-1185">Reference proteome</keyword>
<evidence type="ECO:0000256" key="3">
    <source>
        <dbReference type="SAM" id="Phobius"/>
    </source>
</evidence>
<keyword evidence="7" id="KW-0121">Carboxypeptidase</keyword>
<sequence length="791" mass="88326">MLGEKNEDDGYKPINFSNLKSKHTAKTTSKNRFLKWALIAAITMYVVLFKLPLLLSFTSFINKTELPHDTSIDVSALLLNILKSSNYAGDWSKIYTAHPHLAGQGLDLVEFTQNKFAEYGLASWNETYEVYMNLPVENSLSLLEIPTSSDATKAGVRYLNSSEPRVVYEASLIEDPLKEDPTTIGDDLTPAFHGYSASGNVTAEYVYVNYGTKSDFKTLGELGVDFTDKICIVKYGSIFRGLKVKFAQEAGCSGVIIYSDPGDDYFKEADGYKPYPKGPARNPSSIQRGSVQFLSQVPGDPTTPGKPSVPGAKRTDPYKSIPKIPSLPMSFRSVLPILEKLNGHGIACSDIPDSTWCTSGGLSSFDYSTGPNPSYQLNLYNNQSYDIRPIYNVYGNLTGTGSQPGYILIGNHRDGWAGSASDPNSGSAVLLEVARALHEITLTTGWRPSRDIVFASWDGEEYGLLGSTEFGELHSKNLKGHCIAYLNVDVAVGGTKLNVQSSPSLNKLLRESMKSVTYEEADSETSLFDDFFSRNEKIGILGSGSDYTVFLEHLGIPSVDMGFTSGPEDPVYHYHSNYDSYHWMSTMQDPGFVYHNRLAQFLGASLVKLSERQVLNMYFEEYATEMIGYFEDLTSKIPISWLTYVPPKAEKTLAVLISETKEVFDGFHNYTITMDTRTDSLQFSADNPDSVPFWKRFGLKWRILGQNMKIQFFERLFIYKKGLTGRKWYKHIVYAAGKDTGYEGFAFPGLKEALDDQNVAEFYKWTKIIKKILNYKAKKADDEKMSSCHMA</sequence>
<comment type="caution">
    <text evidence="7">The sequence shown here is derived from an EMBL/GenBank/DDBJ whole genome shotgun (WGS) entry which is preliminary data.</text>
</comment>
<dbReference type="STRING" id="56408.A0A1E5RV19"/>
<dbReference type="InterPro" id="IPR003137">
    <property type="entry name" value="PA_domain"/>
</dbReference>
<feature type="domain" description="Transferrin receptor-like dimerisation" evidence="5">
    <location>
        <begin position="700"/>
        <end position="778"/>
    </location>
</feature>
<evidence type="ECO:0000259" key="6">
    <source>
        <dbReference type="Pfam" id="PF04389"/>
    </source>
</evidence>
<dbReference type="PANTHER" id="PTHR10404">
    <property type="entry name" value="N-ACETYLATED-ALPHA-LINKED ACIDIC DIPEPTIDASE"/>
    <property type="match status" value="1"/>
</dbReference>
<proteinExistence type="inferred from homology"/>
<dbReference type="SUPFAM" id="SSF47672">
    <property type="entry name" value="Transferrin receptor-like dimerisation domain"/>
    <property type="match status" value="1"/>
</dbReference>
<accession>A0A1E5RV19</accession>
<dbReference type="FunCoup" id="A0A1E5RV19">
    <property type="interactions" value="143"/>
</dbReference>
<comment type="similarity">
    <text evidence="1">Belongs to the peptidase M28 family. M28B subfamily.</text>
</comment>
<dbReference type="InterPro" id="IPR046450">
    <property type="entry name" value="PA_dom_sf"/>
</dbReference>
<dbReference type="Proteomes" id="UP000095728">
    <property type="component" value="Unassembled WGS sequence"/>
</dbReference>
<dbReference type="EMBL" id="LPNM01000003">
    <property type="protein sequence ID" value="OEJ90780.1"/>
    <property type="molecule type" value="Genomic_DNA"/>
</dbReference>
<dbReference type="SUPFAM" id="SSF53187">
    <property type="entry name" value="Zn-dependent exopeptidases"/>
    <property type="match status" value="1"/>
</dbReference>
<keyword evidence="3" id="KW-1133">Transmembrane helix</keyword>
<dbReference type="Pfam" id="PF04253">
    <property type="entry name" value="TFR_dimer"/>
    <property type="match status" value="1"/>
</dbReference>
<dbReference type="GO" id="GO:0004180">
    <property type="term" value="F:carboxypeptidase activity"/>
    <property type="evidence" value="ECO:0007669"/>
    <property type="project" value="UniProtKB-KW"/>
</dbReference>
<dbReference type="PANTHER" id="PTHR10404:SF46">
    <property type="entry name" value="VACUOLAR PROTEIN SORTING-ASSOCIATED PROTEIN 70"/>
    <property type="match status" value="1"/>
</dbReference>
<dbReference type="FunFam" id="3.50.30.30:FF:000008">
    <property type="entry name" value="Glutamate carboxypeptidase 2"/>
    <property type="match status" value="1"/>
</dbReference>
<dbReference type="SUPFAM" id="SSF52025">
    <property type="entry name" value="PA domain"/>
    <property type="match status" value="1"/>
</dbReference>
<feature type="transmembrane region" description="Helical" evidence="3">
    <location>
        <begin position="36"/>
        <end position="61"/>
    </location>
</feature>
<evidence type="ECO:0000313" key="7">
    <source>
        <dbReference type="EMBL" id="OEJ90780.1"/>
    </source>
</evidence>
<keyword evidence="7" id="KW-0378">Hydrolase</keyword>
<dbReference type="Pfam" id="PF02225">
    <property type="entry name" value="PA"/>
    <property type="match status" value="1"/>
</dbReference>
<dbReference type="CDD" id="cd02121">
    <property type="entry name" value="PA_GCPII_like"/>
    <property type="match status" value="1"/>
</dbReference>
<dbReference type="CDD" id="cd08022">
    <property type="entry name" value="M28_PSMA_like"/>
    <property type="match status" value="1"/>
</dbReference>
<evidence type="ECO:0000259" key="4">
    <source>
        <dbReference type="Pfam" id="PF02225"/>
    </source>
</evidence>
<dbReference type="Gene3D" id="3.40.630.10">
    <property type="entry name" value="Zn peptidases"/>
    <property type="match status" value="1"/>
</dbReference>
<feature type="domain" description="PA" evidence="4">
    <location>
        <begin position="201"/>
        <end position="270"/>
    </location>
</feature>